<name>A0A966M3W5_9PROT</name>
<dbReference type="PANTHER" id="PTHR33376:SF5">
    <property type="entry name" value="EXTRACYTOPLASMIC SOLUTE RECEPTOR PROTEIN"/>
    <property type="match status" value="1"/>
</dbReference>
<dbReference type="Pfam" id="PF03480">
    <property type="entry name" value="DctP"/>
    <property type="match status" value="1"/>
</dbReference>
<dbReference type="GO" id="GO:0055085">
    <property type="term" value="P:transmembrane transport"/>
    <property type="evidence" value="ECO:0007669"/>
    <property type="project" value="InterPro"/>
</dbReference>
<reference evidence="2" key="1">
    <citation type="submission" date="2018-10" db="EMBL/GenBank/DDBJ databases">
        <title>Iterative Subtractive Binning of Freshwater Chronoseries Metagenomes Recovers Nearly Complete Genomes from over Four Hundred Novel Species.</title>
        <authorList>
            <person name="Rodriguez-R L.M."/>
            <person name="Tsementzi D."/>
            <person name="Luo C."/>
            <person name="Konstantinidis K.T."/>
        </authorList>
    </citation>
    <scope>NUCLEOTIDE SEQUENCE</scope>
    <source>
        <strain evidence="2">WB8_2A_004</strain>
    </source>
</reference>
<gene>
    <name evidence="2" type="ORF">EBX74_04980</name>
</gene>
<accession>A0A966M3W5</accession>
<keyword evidence="1" id="KW-0732">Signal</keyword>
<evidence type="ECO:0000256" key="1">
    <source>
        <dbReference type="ARBA" id="ARBA00022729"/>
    </source>
</evidence>
<dbReference type="PANTHER" id="PTHR33376">
    <property type="match status" value="1"/>
</dbReference>
<feature type="non-terminal residue" evidence="2">
    <location>
        <position position="1"/>
    </location>
</feature>
<dbReference type="Gene3D" id="3.40.190.170">
    <property type="entry name" value="Bacterial extracellular solute-binding protein, family 7"/>
    <property type="match status" value="1"/>
</dbReference>
<sequence length="242" mass="27274">GGGYALYEKTLAATKLDVVGFFAMPMPAQPFGWFKKEIKSLADVKGLKYRTVGLATNVLQGIGMTVLQLPGGEIQPGMKTGLIDAAEFNNPSSDKNFGMQDVAKFYHLASFHQSQEMFEITFNKKKFNSLSKNHQNILRIAAEAANSDNYWKMTKRYADDLIKLQKESGVKVVVTPKDILAEQMKSWDKVVAEFSAKDPLFKEIIESQKRYAKVVMSYLLMNQPDYMIGFRNAFGDPTKLTW</sequence>
<organism evidence="2 3">
    <name type="scientific">Candidatus Fonsibacter lacus</name>
    <dbReference type="NCBI Taxonomy" id="2576439"/>
    <lineage>
        <taxon>Bacteria</taxon>
        <taxon>Pseudomonadati</taxon>
        <taxon>Pseudomonadota</taxon>
        <taxon>Alphaproteobacteria</taxon>
        <taxon>Candidatus Pelagibacterales</taxon>
        <taxon>Candidatus Pelagibacterales incertae sedis</taxon>
        <taxon>Candidatus Fonsibacter</taxon>
    </lineage>
</organism>
<dbReference type="EMBL" id="RGOB01000236">
    <property type="protein sequence ID" value="NCU53613.1"/>
    <property type="molecule type" value="Genomic_DNA"/>
</dbReference>
<evidence type="ECO:0000313" key="3">
    <source>
        <dbReference type="Proteomes" id="UP000747791"/>
    </source>
</evidence>
<evidence type="ECO:0000313" key="2">
    <source>
        <dbReference type="EMBL" id="NCU53613.1"/>
    </source>
</evidence>
<dbReference type="Proteomes" id="UP000747791">
    <property type="component" value="Unassembled WGS sequence"/>
</dbReference>
<dbReference type="AlphaFoldDB" id="A0A966M3W5"/>
<protein>
    <submittedName>
        <fullName evidence="2">C4-dicarboxylate ABC transporter</fullName>
    </submittedName>
</protein>
<dbReference type="InterPro" id="IPR038404">
    <property type="entry name" value="TRAP_DctP_sf"/>
</dbReference>
<proteinExistence type="predicted"/>
<comment type="caution">
    <text evidence="2">The sequence shown here is derived from an EMBL/GenBank/DDBJ whole genome shotgun (WGS) entry which is preliminary data.</text>
</comment>
<dbReference type="InterPro" id="IPR018389">
    <property type="entry name" value="DctP_fam"/>
</dbReference>